<proteinExistence type="predicted"/>
<dbReference type="InterPro" id="IPR036291">
    <property type="entry name" value="NAD(P)-bd_dom_sf"/>
</dbReference>
<feature type="region of interest" description="Disordered" evidence="1">
    <location>
        <begin position="435"/>
        <end position="456"/>
    </location>
</feature>
<feature type="domain" description="Gfo/Idh/MocA-like oxidoreductase bacterial type C-terminal" evidence="3">
    <location>
        <begin position="379"/>
        <end position="450"/>
    </location>
</feature>
<evidence type="ECO:0000256" key="1">
    <source>
        <dbReference type="SAM" id="MobiDB-lite"/>
    </source>
</evidence>
<evidence type="ECO:0000313" key="4">
    <source>
        <dbReference type="EMBL" id="TDK48190.1"/>
    </source>
</evidence>
<dbReference type="Proteomes" id="UP000295438">
    <property type="component" value="Unassembled WGS sequence"/>
</dbReference>
<organism evidence="4 5">
    <name type="scientific">Algoriphagus formosus</name>
    <dbReference type="NCBI Taxonomy" id="2007308"/>
    <lineage>
        <taxon>Bacteria</taxon>
        <taxon>Pseudomonadati</taxon>
        <taxon>Bacteroidota</taxon>
        <taxon>Cytophagia</taxon>
        <taxon>Cytophagales</taxon>
        <taxon>Cyclobacteriaceae</taxon>
        <taxon>Algoriphagus</taxon>
    </lineage>
</organism>
<dbReference type="AlphaFoldDB" id="A0A4R5V819"/>
<evidence type="ECO:0000259" key="2">
    <source>
        <dbReference type="Pfam" id="PF01408"/>
    </source>
</evidence>
<dbReference type="InterPro" id="IPR050463">
    <property type="entry name" value="Gfo/Idh/MocA_oxidrdct_glycsds"/>
</dbReference>
<dbReference type="InterPro" id="IPR019546">
    <property type="entry name" value="TAT_signal_bac_arc"/>
</dbReference>
<dbReference type="SUPFAM" id="SSF51735">
    <property type="entry name" value="NAD(P)-binding Rossmann-fold domains"/>
    <property type="match status" value="1"/>
</dbReference>
<accession>A0A4R5V819</accession>
<dbReference type="Pfam" id="PF01408">
    <property type="entry name" value="GFO_IDH_MocA"/>
    <property type="match status" value="1"/>
</dbReference>
<dbReference type="PANTHER" id="PTHR43818">
    <property type="entry name" value="BCDNA.GH03377"/>
    <property type="match status" value="1"/>
</dbReference>
<dbReference type="SUPFAM" id="SSF55347">
    <property type="entry name" value="Glyceraldehyde-3-phosphate dehydrogenase-like, C-terminal domain"/>
    <property type="match status" value="1"/>
</dbReference>
<sequence length="456" mass="50821">MERRDFMKKTALAGAAFGFPTIVPASVFGKNAPSNKINIGQIGCGRIARDHDLPGTWRHDVARIVAVSDVDSKRMADGKKLVEDYYSKKLGEKYMDVKQYGDYREMLLDKDIDAVIISTPDHWHSQPAMEAALAGKHIYVQKPTSLTIKEGRQLVEVVNKTGVVLQLGTQQRSSEQFRIAAELVRNGRIGKLHTVRIGLPGDPSGPDAPPMPIPSNLNFDMWLGSTPEIPYTEIGVHPQNDYSRPGWLRHENYGAGMITGWGQHHFDSAAWGMDTELTGPRYIEAVAEFPRSGFWNVHGDFMVKAEYDNGVMMFTSGGYPNGIRYEGTEGWIWVSRGNYQASSSDPVAKNNNAKALDASDPKILTSQIGENEIRLTRSDEHHGNWLDAIQGKTELLSPVEIGHRACSVCLVSHIAMKMGRKLAWDPVKEEFINDPEANTHLSRPQRRPWGTDYVKA</sequence>
<dbReference type="GO" id="GO:0000166">
    <property type="term" value="F:nucleotide binding"/>
    <property type="evidence" value="ECO:0007669"/>
    <property type="project" value="InterPro"/>
</dbReference>
<dbReference type="Gene3D" id="3.30.360.10">
    <property type="entry name" value="Dihydrodipicolinate Reductase, domain 2"/>
    <property type="match status" value="1"/>
</dbReference>
<dbReference type="InterPro" id="IPR043906">
    <property type="entry name" value="Gfo/Idh/MocA_OxRdtase_bact_C"/>
</dbReference>
<keyword evidence="5" id="KW-1185">Reference proteome</keyword>
<dbReference type="RefSeq" id="WP_100627137.1">
    <property type="nucleotide sequence ID" value="NZ_SMUW01000027.1"/>
</dbReference>
<comment type="caution">
    <text evidence="4">The sequence shown here is derived from an EMBL/GenBank/DDBJ whole genome shotgun (WGS) entry which is preliminary data.</text>
</comment>
<dbReference type="Pfam" id="PF19051">
    <property type="entry name" value="GFO_IDH_MocA_C2"/>
    <property type="match status" value="2"/>
</dbReference>
<dbReference type="PANTHER" id="PTHR43818:SF5">
    <property type="entry name" value="OXIDOREDUCTASE FAMILY PROTEIN"/>
    <property type="match status" value="1"/>
</dbReference>
<protein>
    <submittedName>
        <fullName evidence="4">Gfo/Idh/MocA family oxidoreductase</fullName>
    </submittedName>
</protein>
<dbReference type="InterPro" id="IPR000683">
    <property type="entry name" value="Gfo/Idh/MocA-like_OxRdtase_N"/>
</dbReference>
<dbReference type="Gene3D" id="3.40.50.720">
    <property type="entry name" value="NAD(P)-binding Rossmann-like Domain"/>
    <property type="match status" value="1"/>
</dbReference>
<name>A0A4R5V819_9BACT</name>
<evidence type="ECO:0000313" key="5">
    <source>
        <dbReference type="Proteomes" id="UP000295438"/>
    </source>
</evidence>
<gene>
    <name evidence="4" type="ORF">E1898_04020</name>
</gene>
<dbReference type="NCBIfam" id="TIGR01409">
    <property type="entry name" value="TAT_signal_seq"/>
    <property type="match status" value="1"/>
</dbReference>
<reference evidence="4 5" key="1">
    <citation type="submission" date="2019-03" db="EMBL/GenBank/DDBJ databases">
        <title>Algoriphagus aquimaris sp. nov., isolated form marine sediment in Pohang, Korea.</title>
        <authorList>
            <person name="Kim J."/>
            <person name="Yoon S.-H."/>
            <person name="Lee S.-S."/>
        </authorList>
    </citation>
    <scope>NUCLEOTIDE SEQUENCE [LARGE SCALE GENOMIC DNA]</scope>
    <source>
        <strain evidence="4 5">F21</strain>
    </source>
</reference>
<feature type="domain" description="Gfo/Idh/MocA-like oxidoreductase N-terminal" evidence="2">
    <location>
        <begin position="37"/>
        <end position="168"/>
    </location>
</feature>
<feature type="domain" description="Gfo/Idh/MocA-like oxidoreductase bacterial type C-terminal" evidence="3">
    <location>
        <begin position="209"/>
        <end position="316"/>
    </location>
</feature>
<dbReference type="EMBL" id="SMUW01000027">
    <property type="protein sequence ID" value="TDK48190.1"/>
    <property type="molecule type" value="Genomic_DNA"/>
</dbReference>
<evidence type="ECO:0000259" key="3">
    <source>
        <dbReference type="Pfam" id="PF19051"/>
    </source>
</evidence>